<reference evidence="1" key="1">
    <citation type="submission" date="2022-05" db="EMBL/GenBank/DDBJ databases">
        <authorList>
            <person name="Pankratov T."/>
        </authorList>
    </citation>
    <scope>NUCLEOTIDE SEQUENCE</scope>
    <source>
        <strain evidence="1">BP6-180914</strain>
    </source>
</reference>
<accession>A0AA41YZH0</accession>
<name>A0AA41YZH0_9HYPH</name>
<dbReference type="Pfam" id="PF04267">
    <property type="entry name" value="SoxD"/>
    <property type="match status" value="1"/>
</dbReference>
<dbReference type="Proteomes" id="UP001165667">
    <property type="component" value="Unassembled WGS sequence"/>
</dbReference>
<evidence type="ECO:0000313" key="1">
    <source>
        <dbReference type="EMBL" id="MCW6510151.1"/>
    </source>
</evidence>
<dbReference type="GO" id="GO:0046653">
    <property type="term" value="P:tetrahydrofolate metabolic process"/>
    <property type="evidence" value="ECO:0007669"/>
    <property type="project" value="InterPro"/>
</dbReference>
<dbReference type="Gene3D" id="3.30.2270.10">
    <property type="entry name" value="Folate-binding superfamily"/>
    <property type="match status" value="1"/>
</dbReference>
<keyword evidence="2" id="KW-1185">Reference proteome</keyword>
<sequence length="97" mass="10968">MLLIPCPYCGPRSELEFKHAGEAHITREPQVADDQAWGEFLYTRTNPKGIIAERWRHTSGCGRFFNCLRDTVSDNILATYKSGEPRPSLETSGEPSR</sequence>
<dbReference type="InterPro" id="IPR006279">
    <property type="entry name" value="SoxD"/>
</dbReference>
<evidence type="ECO:0000313" key="2">
    <source>
        <dbReference type="Proteomes" id="UP001165667"/>
    </source>
</evidence>
<organism evidence="1 2">
    <name type="scientific">Lichenifustis flavocetrariae</name>
    <dbReference type="NCBI Taxonomy" id="2949735"/>
    <lineage>
        <taxon>Bacteria</taxon>
        <taxon>Pseudomonadati</taxon>
        <taxon>Pseudomonadota</taxon>
        <taxon>Alphaproteobacteria</taxon>
        <taxon>Hyphomicrobiales</taxon>
        <taxon>Lichenihabitantaceae</taxon>
        <taxon>Lichenifustis</taxon>
    </lineage>
</organism>
<dbReference type="GO" id="GO:0008115">
    <property type="term" value="F:sarcosine oxidase activity"/>
    <property type="evidence" value="ECO:0007669"/>
    <property type="project" value="InterPro"/>
</dbReference>
<protein>
    <submittedName>
        <fullName evidence="1">Sarcosine oxidase subunit delta</fullName>
    </submittedName>
</protein>
<comment type="caution">
    <text evidence="1">The sequence shown here is derived from an EMBL/GenBank/DDBJ whole genome shotgun (WGS) entry which is preliminary data.</text>
</comment>
<gene>
    <name evidence="1" type="ORF">M8523_19205</name>
</gene>
<dbReference type="EMBL" id="JAMOIM010000013">
    <property type="protein sequence ID" value="MCW6510151.1"/>
    <property type="molecule type" value="Genomic_DNA"/>
</dbReference>
<dbReference type="AlphaFoldDB" id="A0AA41YZH0"/>
<dbReference type="InterPro" id="IPR038561">
    <property type="entry name" value="SoxD_sf"/>
</dbReference>
<dbReference type="RefSeq" id="WP_282586520.1">
    <property type="nucleotide sequence ID" value="NZ_JAMOIM010000013.1"/>
</dbReference>
<proteinExistence type="predicted"/>